<feature type="compositionally biased region" description="Basic and acidic residues" evidence="1">
    <location>
        <begin position="1"/>
        <end position="11"/>
    </location>
</feature>
<dbReference type="VEuPathDB" id="AmoebaDB:EDI_017110"/>
<name>B0EAP1_ENTDS</name>
<dbReference type="GeneID" id="5880355"/>
<sequence>MIDEEGKKLVFNEEGIPIEDKREDKEENKRRRNSNENEGKGIKPIITKKTKRNKLNSQQYRLVQLRNEKGEIIRIVDNDEIIKKHGNPINNQNTNILLLGIKKCIHEDYDKDKTSLY</sequence>
<evidence type="ECO:0000313" key="2">
    <source>
        <dbReference type="EMBL" id="EDR28390.1"/>
    </source>
</evidence>
<dbReference type="RefSeq" id="XP_001735397.1">
    <property type="nucleotide sequence ID" value="XM_001735345.1"/>
</dbReference>
<feature type="compositionally biased region" description="Basic and acidic residues" evidence="1">
    <location>
        <begin position="18"/>
        <end position="41"/>
    </location>
</feature>
<evidence type="ECO:0000313" key="3">
    <source>
        <dbReference type="Proteomes" id="UP000008076"/>
    </source>
</evidence>
<keyword evidence="3" id="KW-1185">Reference proteome</keyword>
<dbReference type="Proteomes" id="UP000008076">
    <property type="component" value="Unassembled WGS sequence"/>
</dbReference>
<dbReference type="EMBL" id="DS548487">
    <property type="protein sequence ID" value="EDR28390.1"/>
    <property type="molecule type" value="Genomic_DNA"/>
</dbReference>
<accession>B0EAP1</accession>
<organism evidence="3">
    <name type="scientific">Entamoeba dispar (strain ATCC PRA-260 / SAW760)</name>
    <dbReference type="NCBI Taxonomy" id="370354"/>
    <lineage>
        <taxon>Eukaryota</taxon>
        <taxon>Amoebozoa</taxon>
        <taxon>Evosea</taxon>
        <taxon>Archamoebae</taxon>
        <taxon>Mastigamoebida</taxon>
        <taxon>Entamoebidae</taxon>
        <taxon>Entamoeba</taxon>
    </lineage>
</organism>
<gene>
    <name evidence="2" type="ORF">EDI_017110</name>
</gene>
<dbReference type="AlphaFoldDB" id="B0EAP1"/>
<proteinExistence type="predicted"/>
<dbReference type="KEGG" id="edi:EDI_017110"/>
<protein>
    <submittedName>
        <fullName evidence="2">Uncharacterized protein</fullName>
    </submittedName>
</protein>
<reference evidence="3" key="1">
    <citation type="submission" date="2007-12" db="EMBL/GenBank/DDBJ databases">
        <title>Annotation of Entamoeba dispar SAW760.</title>
        <authorList>
            <person name="Lorenzi H."/>
            <person name="Inman J."/>
            <person name="Schobel S."/>
            <person name="Amedeo P."/>
            <person name="Caler E."/>
        </authorList>
    </citation>
    <scope>NUCLEOTIDE SEQUENCE [LARGE SCALE GENOMIC DNA]</scope>
    <source>
        <strain evidence="3">ATCC PRA-260 / SAW760</strain>
    </source>
</reference>
<feature type="region of interest" description="Disordered" evidence="1">
    <location>
        <begin position="1"/>
        <end position="44"/>
    </location>
</feature>
<evidence type="ECO:0000256" key="1">
    <source>
        <dbReference type="SAM" id="MobiDB-lite"/>
    </source>
</evidence>